<organism evidence="1 2">
    <name type="scientific">Providencia stuartii (strain MRSN 2154)</name>
    <dbReference type="NCBI Taxonomy" id="1157951"/>
    <lineage>
        <taxon>Bacteria</taxon>
        <taxon>Pseudomonadati</taxon>
        <taxon>Pseudomonadota</taxon>
        <taxon>Gammaproteobacteria</taxon>
        <taxon>Enterobacterales</taxon>
        <taxon>Morganellaceae</taxon>
        <taxon>Providencia</taxon>
    </lineage>
</organism>
<dbReference type="KEGG" id="psi:S70_18845"/>
<dbReference type="NCBIfam" id="NF033691">
    <property type="entry name" value="immunity_MafI"/>
    <property type="match status" value="1"/>
</dbReference>
<dbReference type="EMBL" id="CP003488">
    <property type="protein sequence ID" value="AFH95568.1"/>
    <property type="molecule type" value="Genomic_DNA"/>
</dbReference>
<evidence type="ECO:0000313" key="2">
    <source>
        <dbReference type="Proteomes" id="UP000005012"/>
    </source>
</evidence>
<reference evidence="1 2" key="1">
    <citation type="journal article" date="2012" name="J. Bacteriol.">
        <title>Complete Genome Sequence of Providencia stuartii Clinical Isolate MRSN 2154.</title>
        <authorList>
            <person name="Clifford R.J."/>
            <person name="Hang J."/>
            <person name="Riley M.C."/>
            <person name="Onmus-Leone F."/>
            <person name="Kuschner R.A."/>
            <person name="Lesho E.P."/>
            <person name="Waterman P.E."/>
        </authorList>
    </citation>
    <scope>NUCLEOTIDE SEQUENCE [LARGE SCALE GENOMIC DNA]</scope>
    <source>
        <strain evidence="1 2">MRSN 2154</strain>
    </source>
</reference>
<name>A0A140NSB8_PROSM</name>
<sequence>MDKFKINNRPKMKTNKKIMELGEKLKDRLPLERVMFAVEYVNYCESPLALETLRDYIEEYDVVITHDEYNSFIEIAEELNIQLDTKDLIVR</sequence>
<dbReference type="HOGENOM" id="CLU_176028_0_0_6"/>
<evidence type="ECO:0000313" key="1">
    <source>
        <dbReference type="EMBL" id="AFH95568.1"/>
    </source>
</evidence>
<gene>
    <name evidence="1" type="ordered locus">S70_18845</name>
</gene>
<dbReference type="Proteomes" id="UP000005012">
    <property type="component" value="Chromosome"/>
</dbReference>
<dbReference type="InterPro" id="IPR047880">
    <property type="entry name" value="MafI-like"/>
</dbReference>
<accession>A0A140NSB8</accession>
<protein>
    <recommendedName>
        <fullName evidence="3">MafI family immunity protein</fullName>
    </recommendedName>
</protein>
<reference evidence="2" key="2">
    <citation type="submission" date="2012-04" db="EMBL/GenBank/DDBJ databases">
        <title>Complete genome sequence of Providencia stuartii clinical isolate MRSN 2154.</title>
        <authorList>
            <person name="Clifford R.J."/>
            <person name="Hang J."/>
            <person name="Riley M.C."/>
            <person name="Onmus-Leone F."/>
            <person name="Kuschner R.A."/>
            <person name="Lesho E.P."/>
            <person name="Waterman P.E."/>
        </authorList>
    </citation>
    <scope>NUCLEOTIDE SEQUENCE [LARGE SCALE GENOMIC DNA]</scope>
    <source>
        <strain evidence="2">MRSN 2154</strain>
    </source>
</reference>
<dbReference type="AlphaFoldDB" id="A0A140NSB8"/>
<dbReference type="OrthoDB" id="6466334at2"/>
<proteinExistence type="predicted"/>
<evidence type="ECO:0008006" key="3">
    <source>
        <dbReference type="Google" id="ProtNLM"/>
    </source>
</evidence>
<dbReference type="PATRIC" id="fig|1157951.4.peg.3779"/>